<evidence type="ECO:0000256" key="1">
    <source>
        <dbReference type="ARBA" id="ARBA00004651"/>
    </source>
</evidence>
<dbReference type="GO" id="GO:0005886">
    <property type="term" value="C:plasma membrane"/>
    <property type="evidence" value="ECO:0007669"/>
    <property type="project" value="UniProtKB-SubCell"/>
</dbReference>
<evidence type="ECO:0000256" key="6">
    <source>
        <dbReference type="SAM" id="Phobius"/>
    </source>
</evidence>
<dbReference type="PANTHER" id="PTHR30086">
    <property type="entry name" value="ARGININE EXPORTER PROTEIN ARGO"/>
    <property type="match status" value="1"/>
</dbReference>
<evidence type="ECO:0000256" key="5">
    <source>
        <dbReference type="ARBA" id="ARBA00023136"/>
    </source>
</evidence>
<feature type="transmembrane region" description="Helical" evidence="6">
    <location>
        <begin position="40"/>
        <end position="61"/>
    </location>
</feature>
<dbReference type="GO" id="GO:0015171">
    <property type="term" value="F:amino acid transmembrane transporter activity"/>
    <property type="evidence" value="ECO:0007669"/>
    <property type="project" value="TreeGrafter"/>
</dbReference>
<proteinExistence type="predicted"/>
<keyword evidence="4 6" id="KW-1133">Transmembrane helix</keyword>
<evidence type="ECO:0000256" key="2">
    <source>
        <dbReference type="ARBA" id="ARBA00022475"/>
    </source>
</evidence>
<feature type="transmembrane region" description="Helical" evidence="6">
    <location>
        <begin position="182"/>
        <end position="204"/>
    </location>
</feature>
<dbReference type="InterPro" id="IPR001123">
    <property type="entry name" value="LeuE-type"/>
</dbReference>
<feature type="transmembrane region" description="Helical" evidence="6">
    <location>
        <begin position="113"/>
        <end position="134"/>
    </location>
</feature>
<evidence type="ECO:0000256" key="3">
    <source>
        <dbReference type="ARBA" id="ARBA00022692"/>
    </source>
</evidence>
<dbReference type="Proteomes" id="UP000245461">
    <property type="component" value="Unassembled WGS sequence"/>
</dbReference>
<keyword evidence="8" id="KW-1185">Reference proteome</keyword>
<dbReference type="PANTHER" id="PTHR30086:SF20">
    <property type="entry name" value="ARGININE EXPORTER PROTEIN ARGO-RELATED"/>
    <property type="match status" value="1"/>
</dbReference>
<comment type="caution">
    <text evidence="7">The sequence shown here is derived from an EMBL/GenBank/DDBJ whole genome shotgun (WGS) entry which is preliminary data.</text>
</comment>
<keyword evidence="2" id="KW-1003">Cell membrane</keyword>
<organism evidence="7 8">
    <name type="scientific">Zavarzinia aquatilis</name>
    <dbReference type="NCBI Taxonomy" id="2211142"/>
    <lineage>
        <taxon>Bacteria</taxon>
        <taxon>Pseudomonadati</taxon>
        <taxon>Pseudomonadota</taxon>
        <taxon>Alphaproteobacteria</taxon>
        <taxon>Rhodospirillales</taxon>
        <taxon>Zavarziniaceae</taxon>
        <taxon>Zavarzinia</taxon>
    </lineage>
</organism>
<evidence type="ECO:0000256" key="4">
    <source>
        <dbReference type="ARBA" id="ARBA00022989"/>
    </source>
</evidence>
<keyword evidence="5 6" id="KW-0472">Membrane</keyword>
<comment type="subcellular location">
    <subcellularLocation>
        <location evidence="1">Cell membrane</location>
        <topology evidence="1">Multi-pass membrane protein</topology>
    </subcellularLocation>
</comment>
<dbReference type="OrthoDB" id="7874789at2"/>
<feature type="transmembrane region" description="Helical" evidence="6">
    <location>
        <begin position="6"/>
        <end position="28"/>
    </location>
</feature>
<keyword evidence="3 6" id="KW-0812">Transmembrane</keyword>
<evidence type="ECO:0000313" key="7">
    <source>
        <dbReference type="EMBL" id="PWR24689.1"/>
    </source>
</evidence>
<feature type="transmembrane region" description="Helical" evidence="6">
    <location>
        <begin position="73"/>
        <end position="92"/>
    </location>
</feature>
<reference evidence="7 8" key="1">
    <citation type="submission" date="2018-05" db="EMBL/GenBank/DDBJ databases">
        <title>Zavarzinia sp. HR-AS.</title>
        <authorList>
            <person name="Lee Y."/>
            <person name="Jeon C.O."/>
        </authorList>
    </citation>
    <scope>NUCLEOTIDE SEQUENCE [LARGE SCALE GENOMIC DNA]</scope>
    <source>
        <strain evidence="7 8">HR-AS</strain>
    </source>
</reference>
<dbReference type="AlphaFoldDB" id="A0A317ECQ1"/>
<evidence type="ECO:0000313" key="8">
    <source>
        <dbReference type="Proteomes" id="UP000245461"/>
    </source>
</evidence>
<accession>A0A317ECQ1</accession>
<dbReference type="EMBL" id="QGLE01000003">
    <property type="protein sequence ID" value="PWR24689.1"/>
    <property type="molecule type" value="Genomic_DNA"/>
</dbReference>
<dbReference type="Pfam" id="PF01810">
    <property type="entry name" value="LysE"/>
    <property type="match status" value="1"/>
</dbReference>
<dbReference type="RefSeq" id="WP_109904368.1">
    <property type="nucleotide sequence ID" value="NZ_QGLE01000003.1"/>
</dbReference>
<feature type="transmembrane region" description="Helical" evidence="6">
    <location>
        <begin position="146"/>
        <end position="170"/>
    </location>
</feature>
<protein>
    <submittedName>
        <fullName evidence="7">Lysine transporter LysE</fullName>
    </submittedName>
</protein>
<sequence>MDIELFVRALIVGYVVAAPVGPVNLVCIHRTLHISRVNGFMAGVGGAVADGLFAVVAAFGLTTISDWMLSHDGWMRLFGGFFLIGLGLRTWFTTPKDRELKADEGSIPHAMAGTFLLTVTNPITILGFATVFASTGLTGDGSLAGASLTVAGVFAGSVLWWLTLALLVGLLRGRLEARGLVLINRISGAAIIGFGVWALASLVYHPLFAGILPAAN</sequence>
<gene>
    <name evidence="7" type="ORF">DKG74_07755</name>
</gene>
<name>A0A317ECQ1_9PROT</name>